<dbReference type="eggNOG" id="ENOG5033JNH">
    <property type="taxonomic scope" value="Bacteria"/>
</dbReference>
<protein>
    <submittedName>
        <fullName evidence="2">Uncharacterized protein</fullName>
    </submittedName>
</protein>
<dbReference type="Proteomes" id="UP000182135">
    <property type="component" value="Unassembled WGS sequence"/>
</dbReference>
<dbReference type="RefSeq" id="WP_035770310.1">
    <property type="nucleotide sequence ID" value="NZ_FOOE01000008.1"/>
</dbReference>
<evidence type="ECO:0000313" key="2">
    <source>
        <dbReference type="EMBL" id="SFF73430.1"/>
    </source>
</evidence>
<dbReference type="STRING" id="1529.SAMN04487885_108108"/>
<dbReference type="EMBL" id="QAMZ01000056">
    <property type="protein sequence ID" value="PWL51452.1"/>
    <property type="molecule type" value="Genomic_DNA"/>
</dbReference>
<sequence>MRIRIKEKSNDKNINISIPMWLVTVCIKHVGFITRVSSKEIDPKTMEIINSIDFRLIARNFNQLKKYKGLRIIDVKEKDGDEVTIEI</sequence>
<accession>A0A1I2L4L3</accession>
<gene>
    <name evidence="1" type="ORF">DBY38_14545</name>
    <name evidence="2" type="ORF">SAMN04487885_108108</name>
</gene>
<proteinExistence type="predicted"/>
<dbReference type="OrthoDB" id="1973431at2"/>
<dbReference type="EMBL" id="FOOE01000008">
    <property type="protein sequence ID" value="SFF73430.1"/>
    <property type="molecule type" value="Genomic_DNA"/>
</dbReference>
<name>A0A1I2L4L3_9CLOT</name>
<evidence type="ECO:0000313" key="4">
    <source>
        <dbReference type="Proteomes" id="UP000246114"/>
    </source>
</evidence>
<evidence type="ECO:0000313" key="1">
    <source>
        <dbReference type="EMBL" id="PWL51452.1"/>
    </source>
</evidence>
<evidence type="ECO:0000313" key="3">
    <source>
        <dbReference type="Proteomes" id="UP000182135"/>
    </source>
</evidence>
<reference evidence="1 4" key="2">
    <citation type="submission" date="2018-03" db="EMBL/GenBank/DDBJ databases">
        <title>The uncultured portion of the human microbiome is neutrally assembled.</title>
        <authorList>
            <person name="Jeraldo P."/>
            <person name="Boardman L."/>
            <person name="White B.A."/>
            <person name="Nelson H."/>
            <person name="Goldenfeld N."/>
            <person name="Chia N."/>
        </authorList>
    </citation>
    <scope>NUCLEOTIDE SEQUENCE [LARGE SCALE GENOMIC DNA]</scope>
    <source>
        <strain evidence="1">CIM:MAG 903</strain>
    </source>
</reference>
<dbReference type="AlphaFoldDB" id="A0A1I2L4L3"/>
<reference evidence="2 3" key="1">
    <citation type="submission" date="2016-10" db="EMBL/GenBank/DDBJ databases">
        <authorList>
            <person name="de Groot N.N."/>
        </authorList>
    </citation>
    <scope>NUCLEOTIDE SEQUENCE [LARGE SCALE GENOMIC DNA]</scope>
    <source>
        <strain evidence="2 3">NLAE-zl-G419</strain>
    </source>
</reference>
<keyword evidence="3" id="KW-1185">Reference proteome</keyword>
<dbReference type="Proteomes" id="UP000246114">
    <property type="component" value="Unassembled WGS sequence"/>
</dbReference>
<organism evidence="2 3">
    <name type="scientific">Clostridium cadaveris</name>
    <dbReference type="NCBI Taxonomy" id="1529"/>
    <lineage>
        <taxon>Bacteria</taxon>
        <taxon>Bacillati</taxon>
        <taxon>Bacillota</taxon>
        <taxon>Clostridia</taxon>
        <taxon>Eubacteriales</taxon>
        <taxon>Clostridiaceae</taxon>
        <taxon>Clostridium</taxon>
    </lineage>
</organism>